<dbReference type="SUPFAM" id="SSF81585">
    <property type="entry name" value="PsbU/PolX domain-like"/>
    <property type="match status" value="1"/>
</dbReference>
<evidence type="ECO:0000256" key="1">
    <source>
        <dbReference type="SAM" id="Phobius"/>
    </source>
</evidence>
<sequence>MQPNPADDSAVPSRPNTPGRRSFRVAGRWYYLVLVGTAGLFAWVPFLHAATRVRTAKAGLLAALFGTLDIAMYILLGLTPQDGQGQTINSPLSTVGGLLMLGVVITGCVLLPPLRRRAYENAPVTVSTPEPVTGPVFDPAIQAALAARARREESRKLAANDPLLARELRIGRPDLARSYDDGGLVDLNNAPAAVIADTCDIPAEVADAIVDTRERRGEPFSTVDELFVLADLPVNTWDRIRDRAVLVP</sequence>
<keyword evidence="1" id="KW-0472">Membrane</keyword>
<accession>A0ABW5G130</accession>
<name>A0ABW5G130_9PSEU</name>
<dbReference type="Proteomes" id="UP001597417">
    <property type="component" value="Unassembled WGS sequence"/>
</dbReference>
<gene>
    <name evidence="2" type="ORF">ACFSXZ_24185</name>
</gene>
<dbReference type="EMBL" id="JBHUKR010000011">
    <property type="protein sequence ID" value="MFD2419432.1"/>
    <property type="molecule type" value="Genomic_DNA"/>
</dbReference>
<dbReference type="RefSeq" id="WP_378267421.1">
    <property type="nucleotide sequence ID" value="NZ_JBHUKR010000011.1"/>
</dbReference>
<proteinExistence type="predicted"/>
<organism evidence="2 3">
    <name type="scientific">Amycolatopsis pigmentata</name>
    <dbReference type="NCBI Taxonomy" id="450801"/>
    <lineage>
        <taxon>Bacteria</taxon>
        <taxon>Bacillati</taxon>
        <taxon>Actinomycetota</taxon>
        <taxon>Actinomycetes</taxon>
        <taxon>Pseudonocardiales</taxon>
        <taxon>Pseudonocardiaceae</taxon>
        <taxon>Amycolatopsis</taxon>
    </lineage>
</organism>
<feature type="transmembrane region" description="Helical" evidence="1">
    <location>
        <begin position="29"/>
        <end position="47"/>
    </location>
</feature>
<keyword evidence="1" id="KW-0812">Transmembrane</keyword>
<evidence type="ECO:0000313" key="2">
    <source>
        <dbReference type="EMBL" id="MFD2419432.1"/>
    </source>
</evidence>
<feature type="transmembrane region" description="Helical" evidence="1">
    <location>
        <begin position="59"/>
        <end position="79"/>
    </location>
</feature>
<reference evidence="3" key="1">
    <citation type="journal article" date="2019" name="Int. J. Syst. Evol. Microbiol.">
        <title>The Global Catalogue of Microorganisms (GCM) 10K type strain sequencing project: providing services to taxonomists for standard genome sequencing and annotation.</title>
        <authorList>
            <consortium name="The Broad Institute Genomics Platform"/>
            <consortium name="The Broad Institute Genome Sequencing Center for Infectious Disease"/>
            <person name="Wu L."/>
            <person name="Ma J."/>
        </authorList>
    </citation>
    <scope>NUCLEOTIDE SEQUENCE [LARGE SCALE GENOMIC DNA]</scope>
    <source>
        <strain evidence="3">CGMCC 4.7645</strain>
    </source>
</reference>
<protein>
    <recommendedName>
        <fullName evidence="4">Helix-hairpin-helix domain-containing protein</fullName>
    </recommendedName>
</protein>
<feature type="transmembrane region" description="Helical" evidence="1">
    <location>
        <begin position="91"/>
        <end position="111"/>
    </location>
</feature>
<keyword evidence="3" id="KW-1185">Reference proteome</keyword>
<keyword evidence="1" id="KW-1133">Transmembrane helix</keyword>
<evidence type="ECO:0000313" key="3">
    <source>
        <dbReference type="Proteomes" id="UP001597417"/>
    </source>
</evidence>
<evidence type="ECO:0008006" key="4">
    <source>
        <dbReference type="Google" id="ProtNLM"/>
    </source>
</evidence>
<comment type="caution">
    <text evidence="2">The sequence shown here is derived from an EMBL/GenBank/DDBJ whole genome shotgun (WGS) entry which is preliminary data.</text>
</comment>